<dbReference type="GO" id="GO:0001666">
    <property type="term" value="P:response to hypoxia"/>
    <property type="evidence" value="ECO:0007669"/>
    <property type="project" value="TreeGrafter"/>
</dbReference>
<dbReference type="GO" id="GO:0005886">
    <property type="term" value="C:plasma membrane"/>
    <property type="evidence" value="ECO:0007669"/>
    <property type="project" value="TreeGrafter"/>
</dbReference>
<evidence type="ECO:0000259" key="13">
    <source>
        <dbReference type="Pfam" id="PF06974"/>
    </source>
</evidence>
<dbReference type="AlphaFoldDB" id="A1T1M7"/>
<dbReference type="KEGG" id="mva:Mvan_0228"/>
<keyword evidence="15" id="KW-1185">Reference proteome</keyword>
<name>A1T1M7_MYCVP</name>
<evidence type="ECO:0000256" key="9">
    <source>
        <dbReference type="ARBA" id="ARBA00023315"/>
    </source>
</evidence>
<evidence type="ECO:0000256" key="10">
    <source>
        <dbReference type="ARBA" id="ARBA00048109"/>
    </source>
</evidence>
<dbReference type="RefSeq" id="WP_011777551.1">
    <property type="nucleotide sequence ID" value="NC_008726.1"/>
</dbReference>
<comment type="catalytic activity">
    <reaction evidence="10 11">
        <text>an acyl-CoA + a 1,2-diacyl-sn-glycerol = a triacyl-sn-glycerol + CoA</text>
        <dbReference type="Rhea" id="RHEA:10868"/>
        <dbReference type="ChEBI" id="CHEBI:17815"/>
        <dbReference type="ChEBI" id="CHEBI:57287"/>
        <dbReference type="ChEBI" id="CHEBI:58342"/>
        <dbReference type="ChEBI" id="CHEBI:64615"/>
        <dbReference type="EC" id="2.3.1.20"/>
    </reaction>
</comment>
<dbReference type="GO" id="GO:0004144">
    <property type="term" value="F:diacylglycerol O-acyltransferase activity"/>
    <property type="evidence" value="ECO:0007669"/>
    <property type="project" value="UniProtKB-EC"/>
</dbReference>
<dbReference type="NCBIfam" id="TIGR02946">
    <property type="entry name" value="acyl_WS_DGAT"/>
    <property type="match status" value="1"/>
</dbReference>
<comment type="similarity">
    <text evidence="3 11">Belongs to the long-chain O-acyltransferase family.</text>
</comment>
<dbReference type="eggNOG" id="COG1020">
    <property type="taxonomic scope" value="Bacteria"/>
</dbReference>
<keyword evidence="6 11" id="KW-0808">Transferase</keyword>
<dbReference type="Gene3D" id="3.30.559.30">
    <property type="entry name" value="Nonribosomal peptide synthetase, condensation domain"/>
    <property type="match status" value="1"/>
</dbReference>
<evidence type="ECO:0000259" key="12">
    <source>
        <dbReference type="Pfam" id="PF03007"/>
    </source>
</evidence>
<evidence type="ECO:0000313" key="14">
    <source>
        <dbReference type="EMBL" id="ABM11077.1"/>
    </source>
</evidence>
<dbReference type="GO" id="GO:0006071">
    <property type="term" value="P:glycerol metabolic process"/>
    <property type="evidence" value="ECO:0007669"/>
    <property type="project" value="UniProtKB-KW"/>
</dbReference>
<protein>
    <recommendedName>
        <fullName evidence="4 11">Diacylglycerol O-acyltransferase</fullName>
        <ecNumber evidence="4 11">2.3.1.20</ecNumber>
    </recommendedName>
</protein>
<dbReference type="InterPro" id="IPR045034">
    <property type="entry name" value="O-acyltransferase_WSD1-like"/>
</dbReference>
<dbReference type="EC" id="2.3.1.20" evidence="4 11"/>
<dbReference type="InterPro" id="IPR023213">
    <property type="entry name" value="CAT-like_dom_sf"/>
</dbReference>
<dbReference type="Proteomes" id="UP000009159">
    <property type="component" value="Chromosome"/>
</dbReference>
<evidence type="ECO:0000256" key="2">
    <source>
        <dbReference type="ARBA" id="ARBA00005189"/>
    </source>
</evidence>
<dbReference type="InterPro" id="IPR014292">
    <property type="entry name" value="Acyl_transf_WS/DGAT"/>
</dbReference>
<dbReference type="GO" id="GO:0019432">
    <property type="term" value="P:triglyceride biosynthetic process"/>
    <property type="evidence" value="ECO:0007669"/>
    <property type="project" value="UniProtKB-UniPathway"/>
</dbReference>
<feature type="domain" description="O-acyltransferase WSD1-like N-terminal" evidence="12">
    <location>
        <begin position="4"/>
        <end position="270"/>
    </location>
</feature>
<dbReference type="Pfam" id="PF03007">
    <property type="entry name" value="WS_DGAT_cat"/>
    <property type="match status" value="1"/>
</dbReference>
<evidence type="ECO:0000256" key="5">
    <source>
        <dbReference type="ARBA" id="ARBA00022516"/>
    </source>
</evidence>
<gene>
    <name evidence="14" type="ordered locus">Mvan_0228</name>
</gene>
<dbReference type="PANTHER" id="PTHR31650">
    <property type="entry name" value="O-ACYLTRANSFERASE (WSD1-LIKE) FAMILY PROTEIN"/>
    <property type="match status" value="1"/>
</dbReference>
<evidence type="ECO:0000256" key="6">
    <source>
        <dbReference type="ARBA" id="ARBA00022679"/>
    </source>
</evidence>
<evidence type="ECO:0000256" key="4">
    <source>
        <dbReference type="ARBA" id="ARBA00013244"/>
    </source>
</evidence>
<sequence length="476" mass="52510">MKRLSGWDAVLLYSETPNVHMHTLKLAVIELDDTFAREGGATFGVEELRKVIHGRLYKLDPFRYQLIDIPFKFHHPMWRENAEVDLEYHVRSCRVDAPGGRRELDEAVGRIASTPLDRSRPLWEMYLIEGLAGGRIAVLGKIHHALADGVASANLLARGMDLQDSPQADRDSYATDPAPTRGELVRSAFTDHLRQIAKLPGVVRYTAQGVRRVQRSERKLSPELTRPFTPPPTFMNHMVDATRRFATATVALDDVKQTGKQLGVTINDMVLAMSAGALRKLLLRYDGRADHALLASVPVSFDFSRDRISGNYFTGVLVSLPVDVEDPLERVSAAHTAAAAGKESNNLIGPELVSRWSAYFPPAPAEAMFRWLSNKDGQNKVMNLPISNVPGPRERARVGGALVTEIYSVGPLTAGSGLNITVWSYVDQINISVLSDGKTLDDPHELTTAMVDEFIEIRRAAGLSTELTVIETAMAN</sequence>
<dbReference type="SUPFAM" id="SSF52777">
    <property type="entry name" value="CoA-dependent acyltransferases"/>
    <property type="match status" value="1"/>
</dbReference>
<evidence type="ECO:0000256" key="1">
    <source>
        <dbReference type="ARBA" id="ARBA00004771"/>
    </source>
</evidence>
<dbReference type="HOGENOM" id="CLU_024186_4_2_11"/>
<evidence type="ECO:0000256" key="11">
    <source>
        <dbReference type="RuleBase" id="RU361241"/>
    </source>
</evidence>
<accession>A1T1M7</accession>
<evidence type="ECO:0000256" key="7">
    <source>
        <dbReference type="ARBA" id="ARBA00022798"/>
    </source>
</evidence>
<dbReference type="PANTHER" id="PTHR31650:SF1">
    <property type="entry name" value="WAX ESTER SYNTHASE_DIACYLGLYCEROL ACYLTRANSFERASE 4-RELATED"/>
    <property type="match status" value="1"/>
</dbReference>
<dbReference type="InterPro" id="IPR009721">
    <property type="entry name" value="O-acyltransferase_WSD1_C"/>
</dbReference>
<keyword evidence="8 11" id="KW-0443">Lipid metabolism</keyword>
<dbReference type="GO" id="GO:0051701">
    <property type="term" value="P:biological process involved in interaction with host"/>
    <property type="evidence" value="ECO:0007669"/>
    <property type="project" value="TreeGrafter"/>
</dbReference>
<comment type="pathway">
    <text evidence="1 11">Glycerolipid metabolism; triacylglycerol biosynthesis.</text>
</comment>
<keyword evidence="5 11" id="KW-0444">Lipid biosynthesis</keyword>
<dbReference type="InterPro" id="IPR004255">
    <property type="entry name" value="O-acyltransferase_WSD1_N"/>
</dbReference>
<dbReference type="Gene3D" id="3.30.559.10">
    <property type="entry name" value="Chloramphenicol acetyltransferase-like domain"/>
    <property type="match status" value="1"/>
</dbReference>
<reference evidence="14" key="1">
    <citation type="submission" date="2006-12" db="EMBL/GenBank/DDBJ databases">
        <title>Complete sequence of Mycobacterium vanbaalenii PYR-1.</title>
        <authorList>
            <consortium name="US DOE Joint Genome Institute"/>
            <person name="Copeland A."/>
            <person name="Lucas S."/>
            <person name="Lapidus A."/>
            <person name="Barry K."/>
            <person name="Detter J.C."/>
            <person name="Glavina del Rio T."/>
            <person name="Hammon N."/>
            <person name="Israni S."/>
            <person name="Dalin E."/>
            <person name="Tice H."/>
            <person name="Pitluck S."/>
            <person name="Singan V."/>
            <person name="Schmutz J."/>
            <person name="Larimer F."/>
            <person name="Land M."/>
            <person name="Hauser L."/>
            <person name="Kyrpides N."/>
            <person name="Anderson I.J."/>
            <person name="Miller C."/>
            <person name="Richardson P."/>
        </authorList>
    </citation>
    <scope>NUCLEOTIDE SEQUENCE [LARGE SCALE GENOMIC DNA]</scope>
    <source>
        <strain evidence="14">PYR-1</strain>
    </source>
</reference>
<organism evidence="14 15">
    <name type="scientific">Mycolicibacterium vanbaalenii (strain DSM 7251 / JCM 13017 / BCRC 16820 / KCTC 9966 / NRRL B-24157 / PYR-1)</name>
    <name type="common">Mycobacterium vanbaalenii</name>
    <dbReference type="NCBI Taxonomy" id="350058"/>
    <lineage>
        <taxon>Bacteria</taxon>
        <taxon>Bacillati</taxon>
        <taxon>Actinomycetota</taxon>
        <taxon>Actinomycetes</taxon>
        <taxon>Mycobacteriales</taxon>
        <taxon>Mycobacteriaceae</taxon>
        <taxon>Mycolicibacterium</taxon>
    </lineage>
</organism>
<keyword evidence="9 11" id="KW-0012">Acyltransferase</keyword>
<dbReference type="EMBL" id="CP000511">
    <property type="protein sequence ID" value="ABM11077.1"/>
    <property type="molecule type" value="Genomic_DNA"/>
</dbReference>
<feature type="domain" description="O-acyltransferase WSD1 C-terminal" evidence="13">
    <location>
        <begin position="310"/>
        <end position="457"/>
    </location>
</feature>
<dbReference type="STRING" id="350058.Mvan_0228"/>
<evidence type="ECO:0000256" key="3">
    <source>
        <dbReference type="ARBA" id="ARBA00009587"/>
    </source>
</evidence>
<proteinExistence type="inferred from homology"/>
<dbReference type="Pfam" id="PF06974">
    <property type="entry name" value="WS_DGAT_C"/>
    <property type="match status" value="1"/>
</dbReference>
<evidence type="ECO:0000256" key="8">
    <source>
        <dbReference type="ARBA" id="ARBA00023098"/>
    </source>
</evidence>
<keyword evidence="7 11" id="KW-0319">Glycerol metabolism</keyword>
<dbReference type="GO" id="GO:0071731">
    <property type="term" value="P:response to nitric oxide"/>
    <property type="evidence" value="ECO:0007669"/>
    <property type="project" value="TreeGrafter"/>
</dbReference>
<dbReference type="UniPathway" id="UPA00282"/>
<comment type="pathway">
    <text evidence="2">Lipid metabolism.</text>
</comment>
<evidence type="ECO:0000313" key="15">
    <source>
        <dbReference type="Proteomes" id="UP000009159"/>
    </source>
</evidence>